<sequence length="335" mass="37445">MRGIVRGFFESRIFCGWWGGMMLLWVALFALRNSIPFLIEHWYYPAIMVLGAFIAGLTPEGGGAAAFPVLSVFLDVKREMARDFSLMIQSVGMTSASIWILSQRGHHLPSYAPVLWFVPVSFLGFVFGMQAMQAIPVYIIQALFLSLILTFTLAYISSKHRGELHLLHARGFADHAMLAAVLFAGGIAASLFGTGADIAIYTLLVTRFRMDEKVATHISIMLMAAISILGCAYRFFWDGDVTDYQVRTWLCAYPVVLFMAPFGSYVLSRLNVEWMLRAIVALNIFQIAYFNLKNPTWAKLAWSTGFSVVLFAVFWFSLARIVRQTARRRAAGAGA</sequence>
<keyword evidence="2 5" id="KW-0812">Transmembrane</keyword>
<reference evidence="7" key="1">
    <citation type="journal article" date="2019" name="Int. J. Syst. Evol. Microbiol.">
        <title>The Global Catalogue of Microorganisms (GCM) 10K type strain sequencing project: providing services to taxonomists for standard genome sequencing and annotation.</title>
        <authorList>
            <consortium name="The Broad Institute Genomics Platform"/>
            <consortium name="The Broad Institute Genome Sequencing Center for Infectious Disease"/>
            <person name="Wu L."/>
            <person name="Ma J."/>
        </authorList>
    </citation>
    <scope>NUCLEOTIDE SEQUENCE [LARGE SCALE GENOMIC DNA]</scope>
    <source>
        <strain evidence="7">CCUG 62982</strain>
    </source>
</reference>
<feature type="transmembrane region" description="Helical" evidence="5">
    <location>
        <begin position="108"/>
        <end position="128"/>
    </location>
</feature>
<organism evidence="6 7">
    <name type="scientific">Sphingomonas canadensis</name>
    <dbReference type="NCBI Taxonomy" id="1219257"/>
    <lineage>
        <taxon>Bacteria</taxon>
        <taxon>Pseudomonadati</taxon>
        <taxon>Pseudomonadota</taxon>
        <taxon>Alphaproteobacteria</taxon>
        <taxon>Sphingomonadales</taxon>
        <taxon>Sphingomonadaceae</taxon>
        <taxon>Sphingomonas</taxon>
    </lineage>
</organism>
<feature type="transmembrane region" description="Helical" evidence="5">
    <location>
        <begin position="214"/>
        <end position="235"/>
    </location>
</feature>
<dbReference type="Proteomes" id="UP001596977">
    <property type="component" value="Unassembled WGS sequence"/>
</dbReference>
<keyword evidence="7" id="KW-1185">Reference proteome</keyword>
<evidence type="ECO:0000256" key="3">
    <source>
        <dbReference type="ARBA" id="ARBA00022989"/>
    </source>
</evidence>
<comment type="subcellular location">
    <subcellularLocation>
        <location evidence="5">Cell membrane</location>
        <topology evidence="5">Multi-pass membrane protein</topology>
    </subcellularLocation>
    <subcellularLocation>
        <location evidence="1">Membrane</location>
        <topology evidence="1">Multi-pass membrane protein</topology>
    </subcellularLocation>
</comment>
<evidence type="ECO:0000256" key="4">
    <source>
        <dbReference type="ARBA" id="ARBA00023136"/>
    </source>
</evidence>
<accession>A0ABW3H728</accession>
<protein>
    <recommendedName>
        <fullName evidence="5">Probable membrane transporter protein</fullName>
    </recommendedName>
</protein>
<dbReference type="InterPro" id="IPR002781">
    <property type="entry name" value="TM_pro_TauE-like"/>
</dbReference>
<evidence type="ECO:0000313" key="7">
    <source>
        <dbReference type="Proteomes" id="UP001596977"/>
    </source>
</evidence>
<name>A0ABW3H728_9SPHN</name>
<dbReference type="PANTHER" id="PTHR31154:SF4">
    <property type="entry name" value="MEMBRANE TRANSPORTER PROTEIN"/>
    <property type="match status" value="1"/>
</dbReference>
<keyword evidence="5" id="KW-1003">Cell membrane</keyword>
<feature type="transmembrane region" description="Helical" evidence="5">
    <location>
        <begin position="247"/>
        <end position="267"/>
    </location>
</feature>
<dbReference type="PANTHER" id="PTHR31154">
    <property type="entry name" value="MEMBRANE TRANSPORTER PROTEIN"/>
    <property type="match status" value="1"/>
</dbReference>
<feature type="transmembrane region" description="Helical" evidence="5">
    <location>
        <begin position="43"/>
        <end position="72"/>
    </location>
</feature>
<evidence type="ECO:0000256" key="1">
    <source>
        <dbReference type="ARBA" id="ARBA00004141"/>
    </source>
</evidence>
<dbReference type="Pfam" id="PF01925">
    <property type="entry name" value="TauE"/>
    <property type="match status" value="1"/>
</dbReference>
<dbReference type="EMBL" id="JBHTJG010000003">
    <property type="protein sequence ID" value="MFD0946185.1"/>
    <property type="molecule type" value="Genomic_DNA"/>
</dbReference>
<keyword evidence="3 5" id="KW-1133">Transmembrane helix</keyword>
<feature type="transmembrane region" description="Helical" evidence="5">
    <location>
        <begin position="135"/>
        <end position="156"/>
    </location>
</feature>
<comment type="similarity">
    <text evidence="5">Belongs to the 4-toluene sulfonate uptake permease (TSUP) (TC 2.A.102) family.</text>
</comment>
<feature type="transmembrane region" description="Helical" evidence="5">
    <location>
        <begin position="84"/>
        <end position="102"/>
    </location>
</feature>
<proteinExistence type="inferred from homology"/>
<evidence type="ECO:0000256" key="5">
    <source>
        <dbReference type="RuleBase" id="RU363041"/>
    </source>
</evidence>
<comment type="caution">
    <text evidence="5">Lacks conserved residue(s) required for the propagation of feature annotation.</text>
</comment>
<feature type="transmembrane region" description="Helical" evidence="5">
    <location>
        <begin position="298"/>
        <end position="319"/>
    </location>
</feature>
<keyword evidence="4 5" id="KW-0472">Membrane</keyword>
<evidence type="ECO:0000256" key="2">
    <source>
        <dbReference type="ARBA" id="ARBA00022692"/>
    </source>
</evidence>
<evidence type="ECO:0000313" key="6">
    <source>
        <dbReference type="EMBL" id="MFD0946185.1"/>
    </source>
</evidence>
<comment type="caution">
    <text evidence="6">The sequence shown here is derived from an EMBL/GenBank/DDBJ whole genome shotgun (WGS) entry which is preliminary data.</text>
</comment>
<feature type="transmembrane region" description="Helical" evidence="5">
    <location>
        <begin position="12"/>
        <end position="31"/>
    </location>
</feature>
<feature type="transmembrane region" description="Helical" evidence="5">
    <location>
        <begin position="176"/>
        <end position="202"/>
    </location>
</feature>
<dbReference type="RefSeq" id="WP_264943559.1">
    <property type="nucleotide sequence ID" value="NZ_JAPDRA010000003.1"/>
</dbReference>
<feature type="transmembrane region" description="Helical" evidence="5">
    <location>
        <begin position="274"/>
        <end position="292"/>
    </location>
</feature>
<gene>
    <name evidence="6" type="ORF">ACFQ1E_07550</name>
</gene>